<dbReference type="SUPFAM" id="SSF56436">
    <property type="entry name" value="C-type lectin-like"/>
    <property type="match status" value="1"/>
</dbReference>
<reference evidence="3" key="4">
    <citation type="submission" date="2025-09" db="UniProtKB">
        <authorList>
            <consortium name="Ensembl"/>
        </authorList>
    </citation>
    <scope>IDENTIFICATION</scope>
    <source>
        <strain evidence="3">HNI</strain>
    </source>
</reference>
<dbReference type="PROSITE" id="PS51257">
    <property type="entry name" value="PROKAR_LIPOPROTEIN"/>
    <property type="match status" value="1"/>
</dbReference>
<keyword evidence="1" id="KW-0732">Signal</keyword>
<evidence type="ECO:0000256" key="1">
    <source>
        <dbReference type="SAM" id="SignalP"/>
    </source>
</evidence>
<proteinExistence type="predicted"/>
<dbReference type="Ensembl" id="ENSORLT00020022263.1">
    <property type="protein sequence ID" value="ENSORLP00020014496.1"/>
    <property type="gene ID" value="ENSORLG00020015502.1"/>
</dbReference>
<dbReference type="InterPro" id="IPR016186">
    <property type="entry name" value="C-type_lectin-like/link_sf"/>
</dbReference>
<protein>
    <recommendedName>
        <fullName evidence="2">C-type lectin domain-containing protein</fullName>
    </recommendedName>
</protein>
<dbReference type="PANTHER" id="PTHR45784">
    <property type="entry name" value="C-TYPE LECTIN DOMAIN FAMILY 20 MEMBER A-RELATED"/>
    <property type="match status" value="1"/>
</dbReference>
<dbReference type="PROSITE" id="PS50041">
    <property type="entry name" value="C_TYPE_LECTIN_2"/>
    <property type="match status" value="1"/>
</dbReference>
<accession>A0A3P9L1H3</accession>
<feature type="chain" id="PRO_5018258887" description="C-type lectin domain-containing protein" evidence="1">
    <location>
        <begin position="29"/>
        <end position="166"/>
    </location>
</feature>
<reference evidence="3 4" key="2">
    <citation type="submission" date="2017-04" db="EMBL/GenBank/DDBJ databases">
        <title>CpG methylation of centromeres and impact of large insertions on vertebrate speciation.</title>
        <authorList>
            <person name="Ichikawa K."/>
            <person name="Yoshimura J."/>
            <person name="Morishita S."/>
        </authorList>
    </citation>
    <scope>NUCLEOTIDE SEQUENCE</scope>
    <source>
        <strain evidence="3 4">HNI</strain>
    </source>
</reference>
<evidence type="ECO:0000259" key="2">
    <source>
        <dbReference type="PROSITE" id="PS50041"/>
    </source>
</evidence>
<reference evidence="3" key="3">
    <citation type="submission" date="2025-08" db="UniProtKB">
        <authorList>
            <consortium name="Ensembl"/>
        </authorList>
    </citation>
    <scope>IDENTIFICATION</scope>
    <source>
        <strain evidence="3">HNI</strain>
    </source>
</reference>
<feature type="domain" description="C-type lectin" evidence="2">
    <location>
        <begin position="34"/>
        <end position="156"/>
    </location>
</feature>
<reference key="1">
    <citation type="journal article" date="2007" name="Nature">
        <title>The medaka draft genome and insights into vertebrate genome evolution.</title>
        <authorList>
            <person name="Kasahara M."/>
            <person name="Naruse K."/>
            <person name="Sasaki S."/>
            <person name="Nakatani Y."/>
            <person name="Qu W."/>
            <person name="Ahsan B."/>
            <person name="Yamada T."/>
            <person name="Nagayasu Y."/>
            <person name="Doi K."/>
            <person name="Kasai Y."/>
            <person name="Jindo T."/>
            <person name="Kobayashi D."/>
            <person name="Shimada A."/>
            <person name="Toyoda A."/>
            <person name="Kuroki Y."/>
            <person name="Fujiyama A."/>
            <person name="Sasaki T."/>
            <person name="Shimizu A."/>
            <person name="Asakawa S."/>
            <person name="Shimizu N."/>
            <person name="Hashimoto S."/>
            <person name="Yang J."/>
            <person name="Lee Y."/>
            <person name="Matsushima K."/>
            <person name="Sugano S."/>
            <person name="Sakaizumi M."/>
            <person name="Narita T."/>
            <person name="Ohishi K."/>
            <person name="Haga S."/>
            <person name="Ohta F."/>
            <person name="Nomoto H."/>
            <person name="Nogata K."/>
            <person name="Morishita T."/>
            <person name="Endo T."/>
            <person name="Shin-I T."/>
            <person name="Takeda H."/>
            <person name="Morishita S."/>
            <person name="Kohara Y."/>
        </authorList>
    </citation>
    <scope>NUCLEOTIDE SEQUENCE [LARGE SCALE GENOMIC DNA]</scope>
    <source>
        <strain>Hd-rR</strain>
    </source>
</reference>
<feature type="signal peptide" evidence="1">
    <location>
        <begin position="1"/>
        <end position="28"/>
    </location>
</feature>
<sequence>MRKCLQTCCPNSLIQVLNLSCIFILSSCLPVRQYHFVSQLLNWTEAQTFCRQKYTDLATIENSEEMDQLMNTTLSAEYTPEFWVGLYSEIKWRWSDGFTGNITDNNYNNWASQDSSNALGGQICMIALWHDVDSTHPQHYHWNDSSCSSLLPFVCNKGKTFTKNIL</sequence>
<name>A0A3P9L1H3_ORYLA</name>
<evidence type="ECO:0000313" key="4">
    <source>
        <dbReference type="Proteomes" id="UP000265180"/>
    </source>
</evidence>
<organism evidence="3 4">
    <name type="scientific">Oryzias latipes</name>
    <name type="common">Japanese rice fish</name>
    <name type="synonym">Japanese killifish</name>
    <dbReference type="NCBI Taxonomy" id="8090"/>
    <lineage>
        <taxon>Eukaryota</taxon>
        <taxon>Metazoa</taxon>
        <taxon>Chordata</taxon>
        <taxon>Craniata</taxon>
        <taxon>Vertebrata</taxon>
        <taxon>Euteleostomi</taxon>
        <taxon>Actinopterygii</taxon>
        <taxon>Neopterygii</taxon>
        <taxon>Teleostei</taxon>
        <taxon>Neoteleostei</taxon>
        <taxon>Acanthomorphata</taxon>
        <taxon>Ovalentaria</taxon>
        <taxon>Atherinomorphae</taxon>
        <taxon>Beloniformes</taxon>
        <taxon>Adrianichthyidae</taxon>
        <taxon>Oryziinae</taxon>
        <taxon>Oryzias</taxon>
    </lineage>
</organism>
<dbReference type="InterPro" id="IPR001304">
    <property type="entry name" value="C-type_lectin-like"/>
</dbReference>
<dbReference type="AlphaFoldDB" id="A0A3P9L1H3"/>
<dbReference type="InterPro" id="IPR016187">
    <property type="entry name" value="CTDL_fold"/>
</dbReference>
<dbReference type="PANTHER" id="PTHR45784:SF3">
    <property type="entry name" value="C-TYPE LECTIN DOMAIN FAMILY 4 MEMBER K-LIKE-RELATED"/>
    <property type="match status" value="1"/>
</dbReference>
<dbReference type="Gene3D" id="3.10.100.10">
    <property type="entry name" value="Mannose-Binding Protein A, subunit A"/>
    <property type="match status" value="1"/>
</dbReference>
<dbReference type="Proteomes" id="UP000265180">
    <property type="component" value="Chromosome 18"/>
</dbReference>
<dbReference type="Pfam" id="PF00059">
    <property type="entry name" value="Lectin_C"/>
    <property type="match status" value="1"/>
</dbReference>
<evidence type="ECO:0000313" key="3">
    <source>
        <dbReference type="Ensembl" id="ENSORLP00020014496.1"/>
    </source>
</evidence>
<dbReference type="SMART" id="SM00034">
    <property type="entry name" value="CLECT"/>
    <property type="match status" value="1"/>
</dbReference>